<dbReference type="RefSeq" id="WP_254759793.1">
    <property type="nucleotide sequence ID" value="NZ_JANCLT010000008.1"/>
</dbReference>
<evidence type="ECO:0000313" key="5">
    <source>
        <dbReference type="Proteomes" id="UP001156102"/>
    </source>
</evidence>
<feature type="domain" description="D-isomer specific 2-hydroxyacid dehydrogenase NAD-binding" evidence="3">
    <location>
        <begin position="103"/>
        <end position="274"/>
    </location>
</feature>
<comment type="caution">
    <text evidence="4">The sequence shown here is derived from an EMBL/GenBank/DDBJ whole genome shotgun (WGS) entry which is preliminary data.</text>
</comment>
<keyword evidence="5" id="KW-1185">Reference proteome</keyword>
<dbReference type="PANTHER" id="PTHR43333:SF1">
    <property type="entry name" value="D-ISOMER SPECIFIC 2-HYDROXYACID DEHYDROGENASE NAD-BINDING DOMAIN-CONTAINING PROTEIN"/>
    <property type="match status" value="1"/>
</dbReference>
<dbReference type="Gene3D" id="3.40.50.720">
    <property type="entry name" value="NAD(P)-binding Rossmann-like Domain"/>
    <property type="match status" value="2"/>
</dbReference>
<keyword evidence="2" id="KW-0520">NAD</keyword>
<sequence length="309" mass="34418">MKIDNILVTGRIYKTVEPLIRTRLNKQLRFLAEEEVKPQDFDWADAYVSFRPTGNFSFGGLKWVHSFGAGVDSFLHNRSWKKDVLLTRTVCSFGQKISEYCLSYMLRETQKHGVYQALQEQRQWNPVEPVSLSSQRVVIYGTGEIGQEVARTLAFFGAKPIGISLSGTTKPHFAEVLPASGAAGSLNSADWVISTLPLTTETEGMFNAAWFKKLQGACFMNVGRGATVDEKALLEALDHGFVRQAVLDVFAEEPLPEESALWQHPKVQITPHISAITGPEEAVQCFLDTLHLVEQGLMPPNRVSTEKGY</sequence>
<dbReference type="InterPro" id="IPR036291">
    <property type="entry name" value="NAD(P)-bd_dom_sf"/>
</dbReference>
<protein>
    <submittedName>
        <fullName evidence="4">D-2-hydroxyacid dehydrogenase</fullName>
    </submittedName>
</protein>
<organism evidence="4 5">
    <name type="scientific">Ectobacillus ponti</name>
    <dbReference type="NCBI Taxonomy" id="2961894"/>
    <lineage>
        <taxon>Bacteria</taxon>
        <taxon>Bacillati</taxon>
        <taxon>Bacillota</taxon>
        <taxon>Bacilli</taxon>
        <taxon>Bacillales</taxon>
        <taxon>Bacillaceae</taxon>
        <taxon>Ectobacillus</taxon>
    </lineage>
</organism>
<dbReference type="Proteomes" id="UP001156102">
    <property type="component" value="Unassembled WGS sequence"/>
</dbReference>
<evidence type="ECO:0000256" key="1">
    <source>
        <dbReference type="ARBA" id="ARBA00023002"/>
    </source>
</evidence>
<gene>
    <name evidence="4" type="ORF">NK662_15205</name>
</gene>
<dbReference type="GO" id="GO:0051287">
    <property type="term" value="F:NAD binding"/>
    <property type="evidence" value="ECO:0007669"/>
    <property type="project" value="InterPro"/>
</dbReference>
<dbReference type="Pfam" id="PF02826">
    <property type="entry name" value="2-Hacid_dh_C"/>
    <property type="match status" value="1"/>
</dbReference>
<keyword evidence="1" id="KW-0560">Oxidoreductase</keyword>
<accession>A0AA41X9X4</accession>
<name>A0AA41X9X4_9BACI</name>
<dbReference type="SUPFAM" id="SSF51735">
    <property type="entry name" value="NAD(P)-binding Rossmann-fold domains"/>
    <property type="match status" value="1"/>
</dbReference>
<evidence type="ECO:0000256" key="2">
    <source>
        <dbReference type="ARBA" id="ARBA00023027"/>
    </source>
</evidence>
<reference evidence="4" key="1">
    <citation type="submission" date="2022-07" db="EMBL/GenBank/DDBJ databases">
        <authorList>
            <person name="Li W.-J."/>
            <person name="Deng Q.-Q."/>
        </authorList>
    </citation>
    <scope>NUCLEOTIDE SEQUENCE</scope>
    <source>
        <strain evidence="4">SYSU M60031</strain>
    </source>
</reference>
<proteinExistence type="predicted"/>
<evidence type="ECO:0000313" key="4">
    <source>
        <dbReference type="EMBL" id="MCP8969873.1"/>
    </source>
</evidence>
<dbReference type="AlphaFoldDB" id="A0AA41X9X4"/>
<dbReference type="EMBL" id="JANCLT010000008">
    <property type="protein sequence ID" value="MCP8969873.1"/>
    <property type="molecule type" value="Genomic_DNA"/>
</dbReference>
<dbReference type="CDD" id="cd05300">
    <property type="entry name" value="2-Hacid_dh_1"/>
    <property type="match status" value="1"/>
</dbReference>
<dbReference type="InterPro" id="IPR006140">
    <property type="entry name" value="D-isomer_DH_NAD-bd"/>
</dbReference>
<dbReference type="GO" id="GO:0016491">
    <property type="term" value="F:oxidoreductase activity"/>
    <property type="evidence" value="ECO:0007669"/>
    <property type="project" value="UniProtKB-KW"/>
</dbReference>
<evidence type="ECO:0000259" key="3">
    <source>
        <dbReference type="Pfam" id="PF02826"/>
    </source>
</evidence>
<dbReference type="PANTHER" id="PTHR43333">
    <property type="entry name" value="2-HACID_DH_C DOMAIN-CONTAINING PROTEIN"/>
    <property type="match status" value="1"/>
</dbReference>